<feature type="compositionally biased region" description="Basic and acidic residues" evidence="1">
    <location>
        <begin position="77"/>
        <end position="107"/>
    </location>
</feature>
<name>A0ABQ4S3X8_9HYPH</name>
<organism evidence="2 3">
    <name type="scientific">Methylobacterium iners</name>
    <dbReference type="NCBI Taxonomy" id="418707"/>
    <lineage>
        <taxon>Bacteria</taxon>
        <taxon>Pseudomonadati</taxon>
        <taxon>Pseudomonadota</taxon>
        <taxon>Alphaproteobacteria</taxon>
        <taxon>Hyphomicrobiales</taxon>
        <taxon>Methylobacteriaceae</taxon>
        <taxon>Methylobacterium</taxon>
    </lineage>
</organism>
<sequence length="107" mass="11574">MLEAARDLIQALGTAQLGFVLRGLLGRQSLGSHGVVLEHLKRAGKKTHLIPALRPVHLDGKVTMSERAHRVRHGSKRAGDADHDDVGQETDCDSKANGRCGDEGLHR</sequence>
<reference evidence="2" key="1">
    <citation type="journal article" date="2021" name="Front. Microbiol.">
        <title>Comprehensive Comparative Genomics and Phenotyping of Methylobacterium Species.</title>
        <authorList>
            <person name="Alessa O."/>
            <person name="Ogura Y."/>
            <person name="Fujitani Y."/>
            <person name="Takami H."/>
            <person name="Hayashi T."/>
            <person name="Sahin N."/>
            <person name="Tani A."/>
        </authorList>
    </citation>
    <scope>NUCLEOTIDE SEQUENCE</scope>
    <source>
        <strain evidence="2">DSM 19015</strain>
    </source>
</reference>
<dbReference type="Proteomes" id="UP001055125">
    <property type="component" value="Unassembled WGS sequence"/>
</dbReference>
<keyword evidence="3" id="KW-1185">Reference proteome</keyword>
<evidence type="ECO:0000256" key="1">
    <source>
        <dbReference type="SAM" id="MobiDB-lite"/>
    </source>
</evidence>
<comment type="caution">
    <text evidence="2">The sequence shown here is derived from an EMBL/GenBank/DDBJ whole genome shotgun (WGS) entry which is preliminary data.</text>
</comment>
<evidence type="ECO:0000313" key="2">
    <source>
        <dbReference type="EMBL" id="GJD97794.1"/>
    </source>
</evidence>
<reference evidence="2" key="2">
    <citation type="submission" date="2021-08" db="EMBL/GenBank/DDBJ databases">
        <authorList>
            <person name="Tani A."/>
            <person name="Ola A."/>
            <person name="Ogura Y."/>
            <person name="Katsura K."/>
            <person name="Hayashi T."/>
        </authorList>
    </citation>
    <scope>NUCLEOTIDE SEQUENCE</scope>
    <source>
        <strain evidence="2">DSM 19015</strain>
    </source>
</reference>
<gene>
    <name evidence="2" type="ORF">OCOJLMKI_5033</name>
</gene>
<evidence type="ECO:0000313" key="3">
    <source>
        <dbReference type="Proteomes" id="UP001055125"/>
    </source>
</evidence>
<accession>A0ABQ4S3X8</accession>
<feature type="region of interest" description="Disordered" evidence="1">
    <location>
        <begin position="65"/>
        <end position="107"/>
    </location>
</feature>
<protein>
    <submittedName>
        <fullName evidence="2">Uncharacterized protein</fullName>
    </submittedName>
</protein>
<proteinExistence type="predicted"/>
<dbReference type="EMBL" id="BPQP01000111">
    <property type="protein sequence ID" value="GJD97794.1"/>
    <property type="molecule type" value="Genomic_DNA"/>
</dbReference>